<gene>
    <name evidence="1" type="ORF">ROZALSC1DRAFT_26413</name>
</gene>
<dbReference type="Proteomes" id="UP000281549">
    <property type="component" value="Unassembled WGS sequence"/>
</dbReference>
<evidence type="ECO:0000313" key="1">
    <source>
        <dbReference type="EMBL" id="RKP15520.1"/>
    </source>
</evidence>
<feature type="non-terminal residue" evidence="1">
    <location>
        <position position="1"/>
    </location>
</feature>
<evidence type="ECO:0000313" key="2">
    <source>
        <dbReference type="Proteomes" id="UP000281549"/>
    </source>
</evidence>
<name>A0A4P9YBL9_ROZAC</name>
<organism evidence="1 2">
    <name type="scientific">Rozella allomycis (strain CSF55)</name>
    <dbReference type="NCBI Taxonomy" id="988480"/>
    <lineage>
        <taxon>Eukaryota</taxon>
        <taxon>Fungi</taxon>
        <taxon>Fungi incertae sedis</taxon>
        <taxon>Cryptomycota</taxon>
        <taxon>Cryptomycota incertae sedis</taxon>
        <taxon>Rozella</taxon>
    </lineage>
</organism>
<sequence>LKYKRGYRFYFDLLTSFCNNPKFNIEIVNANTKYADGIDSILPMSIQKYFDILMLMKDDNVLLDYKLYKLACSPLNDSFLLSKAQEMLDVQTNVLESNSQEKLYISY</sequence>
<dbReference type="AlphaFoldDB" id="A0A4P9YBL9"/>
<protein>
    <submittedName>
        <fullName evidence="1">Uncharacterized protein</fullName>
    </submittedName>
</protein>
<dbReference type="EMBL" id="ML009088">
    <property type="protein sequence ID" value="RKP15520.1"/>
    <property type="molecule type" value="Genomic_DNA"/>
</dbReference>
<proteinExistence type="predicted"/>
<reference evidence="2" key="1">
    <citation type="journal article" date="2018" name="Nat. Microbiol.">
        <title>Leveraging single-cell genomics to expand the fungal tree of life.</title>
        <authorList>
            <person name="Ahrendt S.R."/>
            <person name="Quandt C.A."/>
            <person name="Ciobanu D."/>
            <person name="Clum A."/>
            <person name="Salamov A."/>
            <person name="Andreopoulos B."/>
            <person name="Cheng J.F."/>
            <person name="Woyke T."/>
            <person name="Pelin A."/>
            <person name="Henrissat B."/>
            <person name="Reynolds N.K."/>
            <person name="Benny G.L."/>
            <person name="Smith M.E."/>
            <person name="James T.Y."/>
            <person name="Grigoriev I.V."/>
        </authorList>
    </citation>
    <scope>NUCLEOTIDE SEQUENCE [LARGE SCALE GENOMIC DNA]</scope>
    <source>
        <strain evidence="2">CSF55</strain>
    </source>
</reference>
<accession>A0A4P9YBL9</accession>